<reference evidence="1 2" key="1">
    <citation type="journal article" date="2023" name="Chemosphere">
        <title>Whole genome analysis of Flavobacterium aziz-sancarii sp. nov., isolated from Ardley Island (Antarctica), revealed a rich resistome and bioremediation potential.</title>
        <authorList>
            <person name="Otur C."/>
            <person name="Okay S."/>
            <person name="Kurt-Kizildogan A."/>
        </authorList>
    </citation>
    <scope>NUCLEOTIDE SEQUENCE [LARGE SCALE GENOMIC DNA]</scope>
    <source>
        <strain evidence="1 2">AC</strain>
    </source>
</reference>
<gene>
    <name evidence="1" type="ORF">NJT12_20820</name>
</gene>
<evidence type="ECO:0000313" key="2">
    <source>
        <dbReference type="Proteomes" id="UP001212170"/>
    </source>
</evidence>
<sequence length="332" mass="38423">MSTEHKYVTQSAIMARKWETLDSEYLQFSTVGDSAVRPEHRMFDKFTALKTDKIWLRLYTPLAWGCRCTIIPGIARNLSKEYNSDWANRLVDPLVKDTIFDNNAALSNVIFNKSHPYFKAKDNKAISKPEVTNSYIPKELERYEKELGIVINKDIFNYLKKETPLHTVEPVGYPVHRGAYYSPAANFVKIPIDERRKNSKWYAQAVVHHEFGHAIDTQTGLRDSTRLKSLMTEARKLYTSAEMKEIYINARKKGLFGDDDTREKHSAILDTIASLRPTINMNQTHSDAYWKIPGYKEAEFIAHISENKFSGNDAFKELMPALYKKMVDFKFD</sequence>
<evidence type="ECO:0008006" key="3">
    <source>
        <dbReference type="Google" id="ProtNLM"/>
    </source>
</evidence>
<keyword evidence="2" id="KW-1185">Reference proteome</keyword>
<proteinExistence type="predicted"/>
<protein>
    <recommendedName>
        <fullName evidence="3">DUF1738 domain-containing protein</fullName>
    </recommendedName>
</protein>
<dbReference type="Gene3D" id="3.40.390.10">
    <property type="entry name" value="Collagenase (Catalytic Domain)"/>
    <property type="match status" value="1"/>
</dbReference>
<dbReference type="RefSeq" id="WP_338083397.1">
    <property type="nucleotide sequence ID" value="NZ_JAMZNK010000049.1"/>
</dbReference>
<dbReference type="EMBL" id="JAMZNK010000049">
    <property type="protein sequence ID" value="MDA6072073.1"/>
    <property type="molecule type" value="Genomic_DNA"/>
</dbReference>
<comment type="caution">
    <text evidence="1">The sequence shown here is derived from an EMBL/GenBank/DDBJ whole genome shotgun (WGS) entry which is preliminary data.</text>
</comment>
<evidence type="ECO:0000313" key="1">
    <source>
        <dbReference type="EMBL" id="MDA6072073.1"/>
    </source>
</evidence>
<dbReference type="InterPro" id="IPR024079">
    <property type="entry name" value="MetalloPept_cat_dom_sf"/>
</dbReference>
<dbReference type="Proteomes" id="UP001212170">
    <property type="component" value="Unassembled WGS sequence"/>
</dbReference>
<name>A0ABT4WHV7_9FLAO</name>
<accession>A0ABT4WHV7</accession>
<organism evidence="1 2">
    <name type="scientific">Flavobacterium azizsancarii</name>
    <dbReference type="NCBI Taxonomy" id="2961580"/>
    <lineage>
        <taxon>Bacteria</taxon>
        <taxon>Pseudomonadati</taxon>
        <taxon>Bacteroidota</taxon>
        <taxon>Flavobacteriia</taxon>
        <taxon>Flavobacteriales</taxon>
        <taxon>Flavobacteriaceae</taxon>
        <taxon>Flavobacterium</taxon>
    </lineage>
</organism>